<proteinExistence type="predicted"/>
<dbReference type="EMBL" id="JANZQH010000018">
    <property type="protein sequence ID" value="MCT2410056.1"/>
    <property type="molecule type" value="Genomic_DNA"/>
</dbReference>
<accession>A0ABT2IN51</accession>
<name>A0ABT2IN51_9FLAO</name>
<dbReference type="RefSeq" id="WP_259831783.1">
    <property type="nucleotide sequence ID" value="NZ_JANZQH010000018.1"/>
</dbReference>
<protein>
    <submittedName>
        <fullName evidence="1">Uncharacterized protein</fullName>
    </submittedName>
</protein>
<reference evidence="1" key="1">
    <citation type="submission" date="2022-08" db="EMBL/GenBank/DDBJ databases">
        <title>Chryseobacterium antibioticum,isolated from the rhizosphere soil of Pyrola in Tibet.</title>
        <authorList>
            <person name="Kan Y."/>
        </authorList>
    </citation>
    <scope>NUCLEOTIDE SEQUENCE</scope>
    <source>
        <strain evidence="1">Pc2-12</strain>
    </source>
</reference>
<evidence type="ECO:0000313" key="2">
    <source>
        <dbReference type="Proteomes" id="UP001142057"/>
    </source>
</evidence>
<gene>
    <name evidence="1" type="ORF">NZD88_21070</name>
</gene>
<comment type="caution">
    <text evidence="1">The sequence shown here is derived from an EMBL/GenBank/DDBJ whole genome shotgun (WGS) entry which is preliminary data.</text>
</comment>
<keyword evidence="2" id="KW-1185">Reference proteome</keyword>
<evidence type="ECO:0000313" key="1">
    <source>
        <dbReference type="EMBL" id="MCT2410056.1"/>
    </source>
</evidence>
<sequence>MQNKSKIKGLGSLKMAGSNLQKTAEKIQEQGVEFSTENNISFSFTLDRNLVLFIKEIVFIRINESVENYHFNESLAVREGIQLLSENFPVKQRPEEIGNPTKRGRKSTATEGVVKVSTSFLISEADREFIYNFIYEKQKGGGRFTKEEFFILVVNQLENKYKIKYQG</sequence>
<organism evidence="1 2">
    <name type="scientific">Chryseobacterium pyrolae</name>
    <dbReference type="NCBI Taxonomy" id="2987481"/>
    <lineage>
        <taxon>Bacteria</taxon>
        <taxon>Pseudomonadati</taxon>
        <taxon>Bacteroidota</taxon>
        <taxon>Flavobacteriia</taxon>
        <taxon>Flavobacteriales</taxon>
        <taxon>Weeksellaceae</taxon>
        <taxon>Chryseobacterium group</taxon>
        <taxon>Chryseobacterium</taxon>
    </lineage>
</organism>
<dbReference type="Proteomes" id="UP001142057">
    <property type="component" value="Unassembled WGS sequence"/>
</dbReference>